<keyword evidence="1" id="KW-0732">Signal</keyword>
<dbReference type="Pfam" id="PF23665">
    <property type="entry name" value="CDCP1_CUB_6"/>
    <property type="match status" value="2"/>
</dbReference>
<feature type="domain" description="CDCP1 third and sixth CUB" evidence="2">
    <location>
        <begin position="220"/>
        <end position="319"/>
    </location>
</feature>
<dbReference type="PANTHER" id="PTHR14477:SF1">
    <property type="entry name" value="CUB DOMAIN-CONTAINING PROTEIN 1"/>
    <property type="match status" value="1"/>
</dbReference>
<feature type="chain" id="PRO_5040228143" description="CUB domain-containing protein 1" evidence="1">
    <location>
        <begin position="22"/>
        <end position="646"/>
    </location>
</feature>
<evidence type="ECO:0000259" key="4">
    <source>
        <dbReference type="Pfam" id="PF23668"/>
    </source>
</evidence>
<proteinExistence type="predicted"/>
<protein>
    <recommendedName>
        <fullName evidence="7">CUB domain-containing protein 1</fullName>
    </recommendedName>
</protein>
<evidence type="ECO:0000313" key="5">
    <source>
        <dbReference type="EMBL" id="CAB1456579.1"/>
    </source>
</evidence>
<accession>A0A9N7VVL4</accession>
<dbReference type="EMBL" id="CADEAL010004303">
    <property type="protein sequence ID" value="CAB1456579.1"/>
    <property type="molecule type" value="Genomic_DNA"/>
</dbReference>
<dbReference type="Proteomes" id="UP001153269">
    <property type="component" value="Unassembled WGS sequence"/>
</dbReference>
<organism evidence="5 6">
    <name type="scientific">Pleuronectes platessa</name>
    <name type="common">European plaice</name>
    <dbReference type="NCBI Taxonomy" id="8262"/>
    <lineage>
        <taxon>Eukaryota</taxon>
        <taxon>Metazoa</taxon>
        <taxon>Chordata</taxon>
        <taxon>Craniata</taxon>
        <taxon>Vertebrata</taxon>
        <taxon>Euteleostomi</taxon>
        <taxon>Actinopterygii</taxon>
        <taxon>Neopterygii</taxon>
        <taxon>Teleostei</taxon>
        <taxon>Neoteleostei</taxon>
        <taxon>Acanthomorphata</taxon>
        <taxon>Carangaria</taxon>
        <taxon>Pleuronectiformes</taxon>
        <taxon>Pleuronectoidei</taxon>
        <taxon>Pleuronectidae</taxon>
        <taxon>Pleuronectes</taxon>
    </lineage>
</organism>
<dbReference type="InterPro" id="IPR056266">
    <property type="entry name" value="CDCP1_CUB_3rd_6th"/>
</dbReference>
<feature type="domain" description="CDCP1 third and sixth CUB" evidence="2">
    <location>
        <begin position="524"/>
        <end position="630"/>
    </location>
</feature>
<reference evidence="5" key="1">
    <citation type="submission" date="2020-03" db="EMBL/GenBank/DDBJ databases">
        <authorList>
            <person name="Weist P."/>
        </authorList>
    </citation>
    <scope>NUCLEOTIDE SEQUENCE</scope>
</reference>
<dbReference type="PANTHER" id="PTHR14477">
    <property type="entry name" value="CUB DOMAIN-CONTAINING PROTEIN 1"/>
    <property type="match status" value="1"/>
</dbReference>
<dbReference type="SUPFAM" id="SSF49854">
    <property type="entry name" value="Spermadhesin, CUB domain"/>
    <property type="match status" value="1"/>
</dbReference>
<feature type="domain" description="CDCP1 first CUB" evidence="3">
    <location>
        <begin position="27"/>
        <end position="96"/>
    </location>
</feature>
<keyword evidence="6" id="KW-1185">Reference proteome</keyword>
<feature type="domain" description="CDCP1 second and fifth CUB" evidence="4">
    <location>
        <begin position="419"/>
        <end position="505"/>
    </location>
</feature>
<dbReference type="Pfam" id="PF23668">
    <property type="entry name" value="CUB_CDCP1_2"/>
    <property type="match status" value="2"/>
</dbReference>
<gene>
    <name evidence="5" type="ORF">PLEPLA_LOCUS44364</name>
</gene>
<evidence type="ECO:0000259" key="3">
    <source>
        <dbReference type="Pfam" id="PF23667"/>
    </source>
</evidence>
<dbReference type="Pfam" id="PF23667">
    <property type="entry name" value="CUB_CDCP1_1"/>
    <property type="match status" value="1"/>
</dbReference>
<dbReference type="AlphaFoldDB" id="A0A9N7VVL4"/>
<evidence type="ECO:0000313" key="6">
    <source>
        <dbReference type="Proteomes" id="UP001153269"/>
    </source>
</evidence>
<name>A0A9N7VVL4_PLEPL</name>
<dbReference type="Gene3D" id="2.60.120.290">
    <property type="entry name" value="Spermadhesin, CUB domain"/>
    <property type="match status" value="1"/>
</dbReference>
<comment type="caution">
    <text evidence="5">The sequence shown here is derived from an EMBL/GenBank/DDBJ whole genome shotgun (WGS) entry which is preliminary data.</text>
</comment>
<dbReference type="InterPro" id="IPR038811">
    <property type="entry name" value="CDCP1"/>
</dbReference>
<evidence type="ECO:0000256" key="1">
    <source>
        <dbReference type="SAM" id="SignalP"/>
    </source>
</evidence>
<evidence type="ECO:0008006" key="7">
    <source>
        <dbReference type="Google" id="ProtNLM"/>
    </source>
</evidence>
<dbReference type="InterPro" id="IPR056269">
    <property type="entry name" value="CUB_CDCP1_2nd_5th"/>
</dbReference>
<dbReference type="InterPro" id="IPR035914">
    <property type="entry name" value="Sperma_CUB_dom_sf"/>
</dbReference>
<feature type="signal peptide" evidence="1">
    <location>
        <begin position="1"/>
        <end position="21"/>
    </location>
</feature>
<feature type="domain" description="CDCP1 second and fifth CUB" evidence="4">
    <location>
        <begin position="107"/>
        <end position="211"/>
    </location>
</feature>
<sequence>MSAPTITAGLLLLLLTGIVSTASGVQKLTITPDRGTTFTITSTQVKGCKVCTGAGRSRRCDASLLLNENNSPMSVEFECPRPQDAFKVEISRNIDCTTKSCSGHIIQSDSGSLPLLDFNRKFTWNLKAAAPKAFKIDFSGTGLRQIDPSESCPDRHSYTLQALQTTGSVAVGKYCRVGAISSAQILILGSFSLEVPGGQKLQNGQFDVSVGEEIKSLAKITLTLPKGASSSVLLSPNYPDSFPDDDLMEWYFHVPDNHKTAVRFFNLTQPSCLKKETAVEYHSKGTAAVVASLTDPKLEQRLGNFSMTLRNCEMERRRADSPGLSLQVQVSTSSARSSVLCKVDLSKAEGLFLYIRKLRPTSACEMKINSVTKENITVTSNSLLLFQDCTPEDVEVTAMKVIECRDPQDCPPVRLSLPVLPSCLPAPVSSVTWHLRPPAHGTVELTSPAGPLRQSLPGQLCNDSLLIKVAEDDGTSIGHFCPQGAIQKIQIHTNMSVTASNTGRNSLKTCYKNVLDAFFKDEISERYIFTVSSKKNAPVLLATPGWPEGMKPYATVSWIVSVPPKMVAHLMFVNVSQPKCSSRHTKIRVQRVGRREEDYSRREDEEAEEELTVSERFYLNMSNCMPEKEYSASSPRSRCRRARTFC</sequence>
<dbReference type="InterPro" id="IPR056268">
    <property type="entry name" value="CUB_CDCP1_1st"/>
</dbReference>
<evidence type="ECO:0000259" key="2">
    <source>
        <dbReference type="Pfam" id="PF23665"/>
    </source>
</evidence>